<dbReference type="InterPro" id="IPR036782">
    <property type="entry name" value="NE0471-like_N"/>
</dbReference>
<dbReference type="Gene3D" id="3.30.2020.10">
    <property type="entry name" value="NE0471-like N-terminal domain"/>
    <property type="match status" value="1"/>
</dbReference>
<comment type="caution">
    <text evidence="1">The sequence shown here is derived from an EMBL/GenBank/DDBJ whole genome shotgun (WGS) entry which is preliminary data.</text>
</comment>
<evidence type="ECO:0000313" key="2">
    <source>
        <dbReference type="Proteomes" id="UP001524499"/>
    </source>
</evidence>
<dbReference type="SUPFAM" id="SSF143880">
    <property type="entry name" value="NE0471 N-terminal domain-like"/>
    <property type="match status" value="1"/>
</dbReference>
<dbReference type="EMBL" id="JANIBJ010000007">
    <property type="protein sequence ID" value="MCQ8103461.1"/>
    <property type="molecule type" value="Genomic_DNA"/>
</dbReference>
<name>A0ABT1TDD4_9GAMM</name>
<dbReference type="Pfam" id="PF10387">
    <property type="entry name" value="DUF2442"/>
    <property type="match status" value="1"/>
</dbReference>
<evidence type="ECO:0000313" key="1">
    <source>
        <dbReference type="EMBL" id="MCQ8103461.1"/>
    </source>
</evidence>
<keyword evidence="2" id="KW-1185">Reference proteome</keyword>
<gene>
    <name evidence="1" type="ORF">NP590_05015</name>
</gene>
<reference evidence="1 2" key="1">
    <citation type="submission" date="2022-07" db="EMBL/GenBank/DDBJ databases">
        <title>Methylomonas rivi sp. nov., Methylomonas rosea sp. nov., Methylomonas aureus sp. nov. and Methylomonas subterranea sp. nov., four novel methanotrophs isolated from a freshwater creek and the deep terrestrial subsurface.</title>
        <authorList>
            <person name="Abin C."/>
            <person name="Sankaranarayanan K."/>
            <person name="Garner C."/>
            <person name="Sindelar R."/>
            <person name="Kotary K."/>
            <person name="Garner R."/>
            <person name="Barclay S."/>
            <person name="Lawson P."/>
            <person name="Krumholz L."/>
        </authorList>
    </citation>
    <scope>NUCLEOTIDE SEQUENCE [LARGE SCALE GENOMIC DNA]</scope>
    <source>
        <strain evidence="1 2">SURF-2</strain>
    </source>
</reference>
<dbReference type="RefSeq" id="WP_256601161.1">
    <property type="nucleotide sequence ID" value="NZ_JANIBJ010000007.1"/>
</dbReference>
<protein>
    <submittedName>
        <fullName evidence="1">DUF2442 domain-containing protein</fullName>
    </submittedName>
</protein>
<organism evidence="1 2">
    <name type="scientific">Methylomonas subterranea</name>
    <dbReference type="NCBI Taxonomy" id="2952225"/>
    <lineage>
        <taxon>Bacteria</taxon>
        <taxon>Pseudomonadati</taxon>
        <taxon>Pseudomonadota</taxon>
        <taxon>Gammaproteobacteria</taxon>
        <taxon>Methylococcales</taxon>
        <taxon>Methylococcaceae</taxon>
        <taxon>Methylomonas</taxon>
    </lineage>
</organism>
<dbReference type="Proteomes" id="UP001524499">
    <property type="component" value="Unassembled WGS sequence"/>
</dbReference>
<proteinExistence type="predicted"/>
<accession>A0ABT1TDD4</accession>
<dbReference type="InterPro" id="IPR018841">
    <property type="entry name" value="DUF2442"/>
</dbReference>
<sequence length="80" mass="9050">MKLKQIEHIEAYRFILTFENGEIIQADLKGLIGSFIAEDALQTARIDPDWGCLEFNQGAADIEPKTLYRFVCEACQQEAA</sequence>